<dbReference type="HOGENOM" id="CLU_523820_0_0_1"/>
<dbReference type="Proteomes" id="UP000007129">
    <property type="component" value="Unassembled WGS sequence"/>
</dbReference>
<accession>K2QSH7</accession>
<sequence length="520" mass="57546">MARAIPRFTPINSPADQSPSPRLSVSAAQRSGAENRRRRKRNPLIRGYLSPAKSGSRQSMFEMATMSKGEELRAKRRKTTKDTAAQGAASESMLTTKPHKYSRLAVFDPQPTADKRQHQHHASRRPRPGVSDDTVAASSTPNALDDSISVVAPLTSMDIVSVHPLSSMTLESMAMYGSPLQYVAHYQLDSLEADAPIPDNNTVMTSEKVHTGVCPEHLNGGISSATLLENTTTEHPSLTATFTCKEETIDDYDLLGGLSEEDLLQCLDNNAALISDMHSQGPCPASSTGKEDSPPLTENEIDEEEDAFDEGWGVLEYEDLCALDQAEASMAPATILNQASSNFQKIRATPVAVSSNEADTEDVHAPDVKPILRPPFPEQVRDRSPIIGLSATVSLRTCFRIGEALNVGSQAVREHRSVIIELYAKVRWSFREPRSVKQHFVFMDMFHDRPPYLEGTYEGWKGVELHEHDSSRFLERSGRPLVCRCAGRLERQEGSWKMRLLSVWEAQLEDVEHVAEIIQS</sequence>
<dbReference type="EMBL" id="AHHD01000426">
    <property type="protein sequence ID" value="EKG12831.1"/>
    <property type="molecule type" value="Genomic_DNA"/>
</dbReference>
<dbReference type="AlphaFoldDB" id="K2QSH7"/>
<dbReference type="VEuPathDB" id="FungiDB:MPH_10074"/>
<evidence type="ECO:0000256" key="1">
    <source>
        <dbReference type="SAM" id="MobiDB-lite"/>
    </source>
</evidence>
<feature type="compositionally biased region" description="Polar residues" evidence="1">
    <location>
        <begin position="10"/>
        <end position="29"/>
    </location>
</feature>
<feature type="compositionally biased region" description="Basic residues" evidence="1">
    <location>
        <begin position="117"/>
        <end position="127"/>
    </location>
</feature>
<dbReference type="eggNOG" id="ENOG502S8X6">
    <property type="taxonomic scope" value="Eukaryota"/>
</dbReference>
<proteinExistence type="predicted"/>
<protein>
    <submittedName>
        <fullName evidence="2">Uncharacterized protein</fullName>
    </submittedName>
</protein>
<feature type="region of interest" description="Disordered" evidence="1">
    <location>
        <begin position="1"/>
        <end position="141"/>
    </location>
</feature>
<name>K2QSH7_MACPH</name>
<dbReference type="OrthoDB" id="5397183at2759"/>
<dbReference type="InParanoid" id="K2QSH7"/>
<evidence type="ECO:0000313" key="3">
    <source>
        <dbReference type="Proteomes" id="UP000007129"/>
    </source>
</evidence>
<reference evidence="2 3" key="1">
    <citation type="journal article" date="2012" name="BMC Genomics">
        <title>Tools to kill: Genome of one of the most destructive plant pathogenic fungi Macrophomina phaseolina.</title>
        <authorList>
            <person name="Islam M.S."/>
            <person name="Haque M.S."/>
            <person name="Islam M.M."/>
            <person name="Emdad E.M."/>
            <person name="Halim A."/>
            <person name="Hossen Q.M.M."/>
            <person name="Hossain M.Z."/>
            <person name="Ahmed B."/>
            <person name="Rahim S."/>
            <person name="Rahman M.S."/>
            <person name="Alam M.M."/>
            <person name="Hou S."/>
            <person name="Wan X."/>
            <person name="Saito J.A."/>
            <person name="Alam M."/>
        </authorList>
    </citation>
    <scope>NUCLEOTIDE SEQUENCE [LARGE SCALE GENOMIC DNA]</scope>
    <source>
        <strain evidence="2 3">MS6</strain>
    </source>
</reference>
<organism evidence="2 3">
    <name type="scientific">Macrophomina phaseolina (strain MS6)</name>
    <name type="common">Charcoal rot fungus</name>
    <dbReference type="NCBI Taxonomy" id="1126212"/>
    <lineage>
        <taxon>Eukaryota</taxon>
        <taxon>Fungi</taxon>
        <taxon>Dikarya</taxon>
        <taxon>Ascomycota</taxon>
        <taxon>Pezizomycotina</taxon>
        <taxon>Dothideomycetes</taxon>
        <taxon>Dothideomycetes incertae sedis</taxon>
        <taxon>Botryosphaeriales</taxon>
        <taxon>Botryosphaeriaceae</taxon>
        <taxon>Macrophomina</taxon>
    </lineage>
</organism>
<feature type="region of interest" description="Disordered" evidence="1">
    <location>
        <begin position="278"/>
        <end position="300"/>
    </location>
</feature>
<evidence type="ECO:0000313" key="2">
    <source>
        <dbReference type="EMBL" id="EKG12831.1"/>
    </source>
</evidence>
<gene>
    <name evidence="2" type="ORF">MPH_10074</name>
</gene>
<comment type="caution">
    <text evidence="2">The sequence shown here is derived from an EMBL/GenBank/DDBJ whole genome shotgun (WGS) entry which is preliminary data.</text>
</comment>